<keyword evidence="8" id="KW-1185">Reference proteome</keyword>
<feature type="transmembrane region" description="Helical" evidence="5">
    <location>
        <begin position="326"/>
        <end position="346"/>
    </location>
</feature>
<sequence length="394" mass="43502">MDMQLLKNARVVLREITTSKSAQGPSGSCICNDAVQSGSKNVLLPTKSRKDLSFQGSVKLAHTTCRVSIPGIPSGSKEKASSDFLRDKRTVPDSDPPSIKDVNLLYQFIDQSSKLMVMTGAGISTECGIPDYRSPNGAYSSGFKPITHQEFLHSSRARRRYWARSYGGWRRFTAAQPGAAHIALASLEKVGRLNFMITQNVDRLHHRAGSNPLELHGTVYSVACLECGFSFCRNIFQDQMKALNPKWASAIESLDCGNPGSDKNFGMKQRPDGDIEIDEKFWEEDFHIPTCQKCNGVLKPDVVFFGDNIPKDRANKAMEAAKGCDALLVLGSSLMTMSAFRLVRLIQWVHDYIAAYEAGATVGILLLILGYLDFLFQILPRLLDIGCLTIPTLQ</sequence>
<keyword evidence="5" id="KW-0812">Transmembrane</keyword>
<protein>
    <recommendedName>
        <fullName evidence="6">Deacetylase sirtuin-type domain-containing protein</fullName>
    </recommendedName>
</protein>
<evidence type="ECO:0000313" key="8">
    <source>
        <dbReference type="Proteomes" id="UP000655225"/>
    </source>
</evidence>
<evidence type="ECO:0000313" key="7">
    <source>
        <dbReference type="EMBL" id="KAF8377073.1"/>
    </source>
</evidence>
<dbReference type="AlphaFoldDB" id="A0A834Y9E5"/>
<keyword evidence="2" id="KW-0520">NAD</keyword>
<organism evidence="7 8">
    <name type="scientific">Tetracentron sinense</name>
    <name type="common">Spur-leaf</name>
    <dbReference type="NCBI Taxonomy" id="13715"/>
    <lineage>
        <taxon>Eukaryota</taxon>
        <taxon>Viridiplantae</taxon>
        <taxon>Streptophyta</taxon>
        <taxon>Embryophyta</taxon>
        <taxon>Tracheophyta</taxon>
        <taxon>Spermatophyta</taxon>
        <taxon>Magnoliopsida</taxon>
        <taxon>Trochodendrales</taxon>
        <taxon>Trochodendraceae</taxon>
        <taxon>Tetracentron</taxon>
    </lineage>
</organism>
<dbReference type="OrthoDB" id="424302at2759"/>
<dbReference type="GO" id="GO:0017136">
    <property type="term" value="F:histone deacetylase activity, NAD-dependent"/>
    <property type="evidence" value="ECO:0007669"/>
    <property type="project" value="TreeGrafter"/>
</dbReference>
<gene>
    <name evidence="7" type="ORF">HHK36_030446</name>
</gene>
<dbReference type="Gene3D" id="3.30.1600.10">
    <property type="entry name" value="SIR2/SIRT2 'Small Domain"/>
    <property type="match status" value="1"/>
</dbReference>
<evidence type="ECO:0000256" key="1">
    <source>
        <dbReference type="ARBA" id="ARBA00022679"/>
    </source>
</evidence>
<dbReference type="InterPro" id="IPR050134">
    <property type="entry name" value="NAD-dep_sirtuin_deacylases"/>
</dbReference>
<dbReference type="PANTHER" id="PTHR11085:SF10">
    <property type="entry name" value="NAD-DEPENDENT PROTEIN DEACYLASE SIRTUIN-5, MITOCHONDRIAL-RELATED"/>
    <property type="match status" value="1"/>
</dbReference>
<feature type="transmembrane region" description="Helical" evidence="5">
    <location>
        <begin position="352"/>
        <end position="372"/>
    </location>
</feature>
<dbReference type="PANTHER" id="PTHR11085">
    <property type="entry name" value="NAD-DEPENDENT PROTEIN DEACYLASE SIRTUIN-5, MITOCHONDRIAL-RELATED"/>
    <property type="match status" value="1"/>
</dbReference>
<comment type="caution">
    <text evidence="7">The sequence shown here is derived from an EMBL/GenBank/DDBJ whole genome shotgun (WGS) entry which is preliminary data.</text>
</comment>
<dbReference type="InterPro" id="IPR029035">
    <property type="entry name" value="DHS-like_NAD/FAD-binding_dom"/>
</dbReference>
<evidence type="ECO:0000256" key="4">
    <source>
        <dbReference type="SAM" id="MobiDB-lite"/>
    </source>
</evidence>
<feature type="binding site" evidence="3">
    <location>
        <position position="294"/>
    </location>
    <ligand>
        <name>Zn(2+)</name>
        <dbReference type="ChEBI" id="CHEBI:29105"/>
    </ligand>
</feature>
<dbReference type="SUPFAM" id="SSF52467">
    <property type="entry name" value="DHS-like NAD/FAD-binding domain"/>
    <property type="match status" value="1"/>
</dbReference>
<feature type="binding site" evidence="3">
    <location>
        <position position="291"/>
    </location>
    <ligand>
        <name>Zn(2+)</name>
        <dbReference type="ChEBI" id="CHEBI:29105"/>
    </ligand>
</feature>
<evidence type="ECO:0000256" key="3">
    <source>
        <dbReference type="PROSITE-ProRule" id="PRU00236"/>
    </source>
</evidence>
<feature type="region of interest" description="Disordered" evidence="4">
    <location>
        <begin position="71"/>
        <end position="96"/>
    </location>
</feature>
<feature type="active site" description="Proton acceptor" evidence="3">
    <location>
        <position position="216"/>
    </location>
</feature>
<keyword evidence="5" id="KW-0472">Membrane</keyword>
<dbReference type="GO" id="GO:0046872">
    <property type="term" value="F:metal ion binding"/>
    <property type="evidence" value="ECO:0007669"/>
    <property type="project" value="UniProtKB-KW"/>
</dbReference>
<accession>A0A834Y9E5</accession>
<dbReference type="Gene3D" id="3.40.50.1220">
    <property type="entry name" value="TPP-binding domain"/>
    <property type="match status" value="1"/>
</dbReference>
<dbReference type="Pfam" id="PF02146">
    <property type="entry name" value="SIR2"/>
    <property type="match status" value="1"/>
</dbReference>
<feature type="binding site" evidence="3">
    <location>
        <position position="227"/>
    </location>
    <ligand>
        <name>Zn(2+)</name>
        <dbReference type="ChEBI" id="CHEBI:29105"/>
    </ligand>
</feature>
<dbReference type="InterPro" id="IPR026590">
    <property type="entry name" value="Ssirtuin_cat_dom"/>
</dbReference>
<feature type="compositionally biased region" description="Basic and acidic residues" evidence="4">
    <location>
        <begin position="76"/>
        <end position="92"/>
    </location>
</feature>
<dbReference type="GO" id="GO:0070403">
    <property type="term" value="F:NAD+ binding"/>
    <property type="evidence" value="ECO:0007669"/>
    <property type="project" value="InterPro"/>
</dbReference>
<evidence type="ECO:0000256" key="5">
    <source>
        <dbReference type="SAM" id="Phobius"/>
    </source>
</evidence>
<keyword evidence="1" id="KW-0808">Transferase</keyword>
<feature type="binding site" evidence="3">
    <location>
        <position position="224"/>
    </location>
    <ligand>
        <name>Zn(2+)</name>
        <dbReference type="ChEBI" id="CHEBI:29105"/>
    </ligand>
</feature>
<dbReference type="InterPro" id="IPR003000">
    <property type="entry name" value="Sirtuin"/>
</dbReference>
<keyword evidence="3" id="KW-0479">Metal-binding</keyword>
<keyword evidence="3" id="KW-0862">Zinc</keyword>
<keyword evidence="5" id="KW-1133">Transmembrane helix</keyword>
<feature type="domain" description="Deacetylase sirtuin-type" evidence="6">
    <location>
        <begin position="92"/>
        <end position="394"/>
    </location>
</feature>
<dbReference type="PROSITE" id="PS50305">
    <property type="entry name" value="SIRTUIN"/>
    <property type="match status" value="1"/>
</dbReference>
<proteinExistence type="predicted"/>
<dbReference type="OMA" id="ACLSCKH"/>
<reference evidence="7 8" key="1">
    <citation type="submission" date="2020-04" db="EMBL/GenBank/DDBJ databases">
        <title>Plant Genome Project.</title>
        <authorList>
            <person name="Zhang R.-G."/>
        </authorList>
    </citation>
    <scope>NUCLEOTIDE SEQUENCE [LARGE SCALE GENOMIC DNA]</scope>
    <source>
        <strain evidence="7">YNK0</strain>
        <tissue evidence="7">Leaf</tissue>
    </source>
</reference>
<dbReference type="InterPro" id="IPR026591">
    <property type="entry name" value="Sirtuin_cat_small_dom_sf"/>
</dbReference>
<dbReference type="EMBL" id="JABCRI010000024">
    <property type="protein sequence ID" value="KAF8377073.1"/>
    <property type="molecule type" value="Genomic_DNA"/>
</dbReference>
<name>A0A834Y9E5_TETSI</name>
<evidence type="ECO:0000259" key="6">
    <source>
        <dbReference type="PROSITE" id="PS50305"/>
    </source>
</evidence>
<evidence type="ECO:0000256" key="2">
    <source>
        <dbReference type="ARBA" id="ARBA00023027"/>
    </source>
</evidence>
<dbReference type="Proteomes" id="UP000655225">
    <property type="component" value="Unassembled WGS sequence"/>
</dbReference>